<sequence length="54" mass="5914">MSTTQTHSSNTSGTRNSSLPLQSPSIRAPRSDLLWHSSLESLKKEAAHFSKSMV</sequence>
<comment type="caution">
    <text evidence="2">The sequence shown here is derived from an EMBL/GenBank/DDBJ whole genome shotgun (WGS) entry which is preliminary data.</text>
</comment>
<dbReference type="EMBL" id="JABFAB010000006">
    <property type="protein sequence ID" value="MBA0650348.1"/>
    <property type="molecule type" value="Genomic_DNA"/>
</dbReference>
<dbReference type="AlphaFoldDB" id="A0A7J8UIM4"/>
<protein>
    <submittedName>
        <fullName evidence="2">Uncharacterized protein</fullName>
    </submittedName>
</protein>
<evidence type="ECO:0000256" key="1">
    <source>
        <dbReference type="SAM" id="MobiDB-lite"/>
    </source>
</evidence>
<dbReference type="OrthoDB" id="7827681at2759"/>
<gene>
    <name evidence="2" type="ORF">Goklo_017776</name>
</gene>
<evidence type="ECO:0000313" key="2">
    <source>
        <dbReference type="EMBL" id="MBA0650348.1"/>
    </source>
</evidence>
<dbReference type="Proteomes" id="UP000593573">
    <property type="component" value="Unassembled WGS sequence"/>
</dbReference>
<feature type="compositionally biased region" description="Polar residues" evidence="1">
    <location>
        <begin position="1"/>
        <end position="25"/>
    </location>
</feature>
<evidence type="ECO:0000313" key="3">
    <source>
        <dbReference type="Proteomes" id="UP000593573"/>
    </source>
</evidence>
<keyword evidence="3" id="KW-1185">Reference proteome</keyword>
<feature type="non-terminal residue" evidence="2">
    <location>
        <position position="54"/>
    </location>
</feature>
<accession>A0A7J8UIM4</accession>
<reference evidence="2 3" key="1">
    <citation type="journal article" date="2019" name="Genome Biol. Evol.">
        <title>Insights into the evolution of the New World diploid cottons (Gossypium, subgenus Houzingenia) based on genome sequencing.</title>
        <authorList>
            <person name="Grover C.E."/>
            <person name="Arick M.A. 2nd"/>
            <person name="Thrash A."/>
            <person name="Conover J.L."/>
            <person name="Sanders W.S."/>
            <person name="Peterson D.G."/>
            <person name="Frelichowski J.E."/>
            <person name="Scheffler J.A."/>
            <person name="Scheffler B.E."/>
            <person name="Wendel J.F."/>
        </authorList>
    </citation>
    <scope>NUCLEOTIDE SEQUENCE [LARGE SCALE GENOMIC DNA]</scope>
    <source>
        <strain evidence="2">57</strain>
        <tissue evidence="2">Leaf</tissue>
    </source>
</reference>
<feature type="region of interest" description="Disordered" evidence="1">
    <location>
        <begin position="1"/>
        <end position="26"/>
    </location>
</feature>
<organism evidence="2 3">
    <name type="scientific">Gossypium klotzschianum</name>
    <dbReference type="NCBI Taxonomy" id="34286"/>
    <lineage>
        <taxon>Eukaryota</taxon>
        <taxon>Viridiplantae</taxon>
        <taxon>Streptophyta</taxon>
        <taxon>Embryophyta</taxon>
        <taxon>Tracheophyta</taxon>
        <taxon>Spermatophyta</taxon>
        <taxon>Magnoliopsida</taxon>
        <taxon>eudicotyledons</taxon>
        <taxon>Gunneridae</taxon>
        <taxon>Pentapetalae</taxon>
        <taxon>rosids</taxon>
        <taxon>malvids</taxon>
        <taxon>Malvales</taxon>
        <taxon>Malvaceae</taxon>
        <taxon>Malvoideae</taxon>
        <taxon>Gossypium</taxon>
    </lineage>
</organism>
<proteinExistence type="predicted"/>
<name>A0A7J8UIM4_9ROSI</name>